<reference evidence="1 2" key="1">
    <citation type="journal article" date="2019" name="ACS Chem. Biol.">
        <title>Identification and Mobilization of a Cryptic Antibiotic Biosynthesis Gene Locus from a Human-Pathogenic Nocardia Isolate.</title>
        <authorList>
            <person name="Herisse M."/>
            <person name="Ishida K."/>
            <person name="Porter J.L."/>
            <person name="Howden B."/>
            <person name="Hertweck C."/>
            <person name="Stinear T.P."/>
            <person name="Pidot S.J."/>
        </authorList>
    </citation>
    <scope>NUCLEOTIDE SEQUENCE [LARGE SCALE GENOMIC DNA]</scope>
    <source>
        <strain evidence="1 2">AUSMDU00012715</strain>
    </source>
</reference>
<dbReference type="Proteomes" id="UP000500953">
    <property type="component" value="Chromosome"/>
</dbReference>
<protein>
    <submittedName>
        <fullName evidence="1">Uncharacterized protein</fullName>
    </submittedName>
</protein>
<accession>A0A6G9YZA2</accession>
<gene>
    <name evidence="1" type="ORF">F6W96_09765</name>
</gene>
<evidence type="ECO:0000313" key="2">
    <source>
        <dbReference type="Proteomes" id="UP000500953"/>
    </source>
</evidence>
<dbReference type="AlphaFoldDB" id="A0A6G9YZA2"/>
<sequence>MTDPLALFWRHWVLVHRYVGNGAAGPLFDPPGGECGNVAAKNQMVRDTSGDEVVSSASISFPAGVAYIPPGSRITLPDEFGCRTTKVVAASASNAGPPFPDTQVVYLE</sequence>
<dbReference type="RefSeq" id="WP_167485858.1">
    <property type="nucleotide sequence ID" value="NZ_CP046173.1"/>
</dbReference>
<evidence type="ECO:0000313" key="1">
    <source>
        <dbReference type="EMBL" id="QIS18532.1"/>
    </source>
</evidence>
<dbReference type="EMBL" id="CP046173">
    <property type="protein sequence ID" value="QIS18532.1"/>
    <property type="molecule type" value="Genomic_DNA"/>
</dbReference>
<name>A0A6G9YZA2_9NOCA</name>
<proteinExistence type="predicted"/>
<organism evidence="1 2">
    <name type="scientific">Nocardia terpenica</name>
    <dbReference type="NCBI Taxonomy" id="455432"/>
    <lineage>
        <taxon>Bacteria</taxon>
        <taxon>Bacillati</taxon>
        <taxon>Actinomycetota</taxon>
        <taxon>Actinomycetes</taxon>
        <taxon>Mycobacteriales</taxon>
        <taxon>Nocardiaceae</taxon>
        <taxon>Nocardia</taxon>
    </lineage>
</organism>